<dbReference type="EMBL" id="ADLO01000090">
    <property type="protein sequence ID" value="KGF54338.1"/>
    <property type="molecule type" value="Genomic_DNA"/>
</dbReference>
<dbReference type="AlphaFoldDB" id="A0A096B4Q7"/>
<dbReference type="PANTHER" id="PTHR30290:SF83">
    <property type="entry name" value="ABC TRANSPORTER SUBSTRATE-BINDING PROTEIN"/>
    <property type="match status" value="1"/>
</dbReference>
<dbReference type="PROSITE" id="PS51257">
    <property type="entry name" value="PROKAR_LIPOPROTEIN"/>
    <property type="match status" value="1"/>
</dbReference>
<evidence type="ECO:0000259" key="2">
    <source>
        <dbReference type="Pfam" id="PF00496"/>
    </source>
</evidence>
<gene>
    <name evidence="3" type="ORF">HMPREF9460_02945</name>
</gene>
<proteinExistence type="predicted"/>
<dbReference type="PIRSF" id="PIRSF002741">
    <property type="entry name" value="MppA"/>
    <property type="match status" value="1"/>
</dbReference>
<feature type="signal peptide" evidence="1">
    <location>
        <begin position="1"/>
        <end position="23"/>
    </location>
</feature>
<evidence type="ECO:0000313" key="4">
    <source>
        <dbReference type="Proteomes" id="UP000029585"/>
    </source>
</evidence>
<dbReference type="GO" id="GO:1904680">
    <property type="term" value="F:peptide transmembrane transporter activity"/>
    <property type="evidence" value="ECO:0007669"/>
    <property type="project" value="TreeGrafter"/>
</dbReference>
<dbReference type="eggNOG" id="COG0747">
    <property type="taxonomic scope" value="Bacteria"/>
</dbReference>
<feature type="domain" description="Solute-binding protein family 5" evidence="2">
    <location>
        <begin position="95"/>
        <end position="423"/>
    </location>
</feature>
<reference evidence="3 4" key="1">
    <citation type="submission" date="2011-08" db="EMBL/GenBank/DDBJ databases">
        <title>The Genome Sequence of Clostridium orbiscindens 1_3_50AFAA.</title>
        <authorList>
            <consortium name="The Broad Institute Genome Sequencing Platform"/>
            <person name="Earl A."/>
            <person name="Ward D."/>
            <person name="Feldgarden M."/>
            <person name="Gevers D."/>
            <person name="Daigneault M."/>
            <person name="Strauss J."/>
            <person name="Allen-Vercoe E."/>
            <person name="Young S.K."/>
            <person name="Zeng Q."/>
            <person name="Gargeya S."/>
            <person name="Fitzgerald M."/>
            <person name="Haas B."/>
            <person name="Abouelleil A."/>
            <person name="Alvarado L."/>
            <person name="Arachchi H.M."/>
            <person name="Berlin A."/>
            <person name="Brown A."/>
            <person name="Chapman S.B."/>
            <person name="Chen Z."/>
            <person name="Dunbar C."/>
            <person name="Freedman E."/>
            <person name="Gearin G."/>
            <person name="Gellesch M."/>
            <person name="Goldberg J."/>
            <person name="Griggs A."/>
            <person name="Gujja S."/>
            <person name="Heiman D."/>
            <person name="Howarth C."/>
            <person name="Larson L."/>
            <person name="Lui A."/>
            <person name="MacDonald P.J.P."/>
            <person name="Montmayeur A."/>
            <person name="Murphy C."/>
            <person name="Neiman D."/>
            <person name="Pearson M."/>
            <person name="Priest M."/>
            <person name="Roberts A."/>
            <person name="Saif S."/>
            <person name="Shea T."/>
            <person name="Shenoy N."/>
            <person name="Sisk P."/>
            <person name="Stolte C."/>
            <person name="Sykes S."/>
            <person name="Wortman J."/>
            <person name="Nusbaum C."/>
            <person name="Birren B."/>
        </authorList>
    </citation>
    <scope>NUCLEOTIDE SEQUENCE [LARGE SCALE GENOMIC DNA]</scope>
    <source>
        <strain evidence="3 4">1_3_50AFAA</strain>
    </source>
</reference>
<dbReference type="Gene3D" id="3.10.105.10">
    <property type="entry name" value="Dipeptide-binding Protein, Domain 3"/>
    <property type="match status" value="1"/>
</dbReference>
<accession>A0A096B4Q7</accession>
<sequence length="540" mass="59613">MKHVKRFLALSLAAALLAGCVSCGNSDEKTSPTGGGSGVDSTGDGGTLRIAMTCAALPNTDSEPTEGQEGYRFVSFQLYDALVKWDASSETEAGKIIPGLATSWEQNPENPKRWTFHLREGVKFHDGTDFNADCVIFALDRVMNPDFEYYSTTCAASVGSFLANIESYAKVDDYTITIDTVQDNNAYLIYDLPYIMIPSMEAVKEKGDGFADAPVGSGPFQFVSKIAGQELVMERNENYWGNVPQIKTLILKPISDASARLAALQSGEVDWAEVVPVESLESLKSQGYQVKLNDYPHAWLYIMNTESGPFADARVRQAFSMSIDREGLCNDILQGVGTPLAQLMYPGSPWYAEGVEEYTYNPERAKELLAEAGYPDGFTTTFVCPTSGSGNMFPQIMNEYIQKCAEEVGIHIELDMSESERVWDVMKVGFKDEYADVGALNTSFYTMFPNVFQKFAGTGGSFNTGKYSNPEYDACIEAAYAATDEAESTRQFIEAEKIFTEELPWVIVCNDRNLRVLAPNVQNFAQSQTWYVDLTTVTVE</sequence>
<dbReference type="Pfam" id="PF00496">
    <property type="entry name" value="SBP_bac_5"/>
    <property type="match status" value="1"/>
</dbReference>
<dbReference type="Gene3D" id="3.40.190.10">
    <property type="entry name" value="Periplasmic binding protein-like II"/>
    <property type="match status" value="1"/>
</dbReference>
<dbReference type="GO" id="GO:0015833">
    <property type="term" value="P:peptide transport"/>
    <property type="evidence" value="ECO:0007669"/>
    <property type="project" value="TreeGrafter"/>
</dbReference>
<dbReference type="GO" id="GO:0042597">
    <property type="term" value="C:periplasmic space"/>
    <property type="evidence" value="ECO:0007669"/>
    <property type="project" value="UniProtKB-ARBA"/>
</dbReference>
<organism evidence="3 4">
    <name type="scientific">Flavonifractor plautii 1_3_50AFAA</name>
    <dbReference type="NCBI Taxonomy" id="742738"/>
    <lineage>
        <taxon>Bacteria</taxon>
        <taxon>Bacillati</taxon>
        <taxon>Bacillota</taxon>
        <taxon>Clostridia</taxon>
        <taxon>Eubacteriales</taxon>
        <taxon>Oscillospiraceae</taxon>
        <taxon>Flavonifractor</taxon>
    </lineage>
</organism>
<keyword evidence="4" id="KW-1185">Reference proteome</keyword>
<dbReference type="InterPro" id="IPR030678">
    <property type="entry name" value="Peptide/Ni-bd"/>
</dbReference>
<dbReference type="Proteomes" id="UP000029585">
    <property type="component" value="Unassembled WGS sequence"/>
</dbReference>
<dbReference type="HOGENOM" id="CLU_017028_7_4_9"/>
<dbReference type="RefSeq" id="WP_044942188.1">
    <property type="nucleotide sequence ID" value="NZ_KN174164.1"/>
</dbReference>
<protein>
    <recommendedName>
        <fullName evidence="2">Solute-binding protein family 5 domain-containing protein</fullName>
    </recommendedName>
</protein>
<comment type="caution">
    <text evidence="3">The sequence shown here is derived from an EMBL/GenBank/DDBJ whole genome shotgun (WGS) entry which is preliminary data.</text>
</comment>
<keyword evidence="1" id="KW-0732">Signal</keyword>
<evidence type="ECO:0000313" key="3">
    <source>
        <dbReference type="EMBL" id="KGF54338.1"/>
    </source>
</evidence>
<dbReference type="SUPFAM" id="SSF53850">
    <property type="entry name" value="Periplasmic binding protein-like II"/>
    <property type="match status" value="1"/>
</dbReference>
<dbReference type="PANTHER" id="PTHR30290">
    <property type="entry name" value="PERIPLASMIC BINDING COMPONENT OF ABC TRANSPORTER"/>
    <property type="match status" value="1"/>
</dbReference>
<feature type="chain" id="PRO_5038375053" description="Solute-binding protein family 5 domain-containing protein" evidence="1">
    <location>
        <begin position="24"/>
        <end position="540"/>
    </location>
</feature>
<dbReference type="CDD" id="cd08495">
    <property type="entry name" value="PBP2_NikA_DppA_OppA_like_8"/>
    <property type="match status" value="1"/>
</dbReference>
<dbReference type="InterPro" id="IPR039424">
    <property type="entry name" value="SBP_5"/>
</dbReference>
<dbReference type="PATRIC" id="fig|742738.3.peg.3028"/>
<evidence type="ECO:0000256" key="1">
    <source>
        <dbReference type="SAM" id="SignalP"/>
    </source>
</evidence>
<dbReference type="GO" id="GO:0043190">
    <property type="term" value="C:ATP-binding cassette (ABC) transporter complex"/>
    <property type="evidence" value="ECO:0007669"/>
    <property type="project" value="InterPro"/>
</dbReference>
<dbReference type="InterPro" id="IPR000914">
    <property type="entry name" value="SBP_5_dom"/>
</dbReference>
<dbReference type="Gene3D" id="3.90.76.10">
    <property type="entry name" value="Dipeptide-binding Protein, Domain 1"/>
    <property type="match status" value="1"/>
</dbReference>
<name>A0A096B4Q7_FLAPL</name>